<feature type="compositionally biased region" description="Basic residues" evidence="2">
    <location>
        <begin position="525"/>
        <end position="541"/>
    </location>
</feature>
<proteinExistence type="predicted"/>
<evidence type="ECO:0000256" key="1">
    <source>
        <dbReference type="SAM" id="Coils"/>
    </source>
</evidence>
<feature type="coiled-coil region" evidence="1">
    <location>
        <begin position="660"/>
        <end position="687"/>
    </location>
</feature>
<feature type="compositionally biased region" description="Basic and acidic residues" evidence="2">
    <location>
        <begin position="1"/>
        <end position="21"/>
    </location>
</feature>
<feature type="compositionally biased region" description="Polar residues" evidence="2">
    <location>
        <begin position="301"/>
        <end position="310"/>
    </location>
</feature>
<feature type="compositionally biased region" description="Acidic residues" evidence="2">
    <location>
        <begin position="328"/>
        <end position="389"/>
    </location>
</feature>
<accession>A0ABY6RUW3</accession>
<feature type="region of interest" description="Disordered" evidence="2">
    <location>
        <begin position="255"/>
        <end position="578"/>
    </location>
</feature>
<feature type="coiled-coil region" evidence="1">
    <location>
        <begin position="738"/>
        <end position="789"/>
    </location>
</feature>
<keyword evidence="5" id="KW-1185">Reference proteome</keyword>
<feature type="region of interest" description="Disordered" evidence="2">
    <location>
        <begin position="1"/>
        <end position="240"/>
    </location>
</feature>
<protein>
    <recommendedName>
        <fullName evidence="3">Inner kinetochore subunit AME1 domain-containing protein</fullName>
    </recommendedName>
</protein>
<feature type="compositionally biased region" description="Acidic residues" evidence="2">
    <location>
        <begin position="36"/>
        <end position="47"/>
    </location>
</feature>
<feature type="domain" description="Inner kinetochore subunit AME1" evidence="3">
    <location>
        <begin position="595"/>
        <end position="781"/>
    </location>
</feature>
<dbReference type="Pfam" id="PF20994">
    <property type="entry name" value="CENPU"/>
    <property type="match status" value="1"/>
</dbReference>
<feature type="compositionally biased region" description="Low complexity" evidence="2">
    <location>
        <begin position="212"/>
        <end position="223"/>
    </location>
</feature>
<gene>
    <name evidence="4" type="ORF">PODCO_106660</name>
</gene>
<name>A0ABY6RUW3_PODCO</name>
<feature type="compositionally biased region" description="Acidic residues" evidence="2">
    <location>
        <begin position="161"/>
        <end position="171"/>
    </location>
</feature>
<organism evidence="4 5">
    <name type="scientific">Podospora comata</name>
    <dbReference type="NCBI Taxonomy" id="48703"/>
    <lineage>
        <taxon>Eukaryota</taxon>
        <taxon>Fungi</taxon>
        <taxon>Dikarya</taxon>
        <taxon>Ascomycota</taxon>
        <taxon>Pezizomycotina</taxon>
        <taxon>Sordariomycetes</taxon>
        <taxon>Sordariomycetidae</taxon>
        <taxon>Sordariales</taxon>
        <taxon>Podosporaceae</taxon>
        <taxon>Podospora</taxon>
    </lineage>
</organism>
<evidence type="ECO:0000259" key="3">
    <source>
        <dbReference type="Pfam" id="PF20994"/>
    </source>
</evidence>
<dbReference type="InterPro" id="IPR048743">
    <property type="entry name" value="AME1"/>
</dbReference>
<dbReference type="EMBL" id="LR026964">
    <property type="protein sequence ID" value="VBB72079.1"/>
    <property type="molecule type" value="Genomic_DNA"/>
</dbReference>
<dbReference type="Proteomes" id="UP000280685">
    <property type="component" value="Chromosome 1"/>
</dbReference>
<sequence length="790" mass="87204">MATRQERIRDRMRGAGRHEVGDDLDFGFVIPIATEPEPEETIEEELPDASPLPPPPTTSRPTPNTSVKRIHLNRDGVAQSSPSMGSSPSRPPRPPRSVYSIPDGTSTERSASLPPRSPASVRAQGSSLRHMTRPPASDEVEEAENEEDHDVTMHDSQPEPEAVEEDVDMEDAPPAPYPRSVQRTAQKQRGPLSSVIAATKRITIHTSPEEPTPTVEEVVMESPADAPGSGKRQRTILLDQNSPVVGSSTLLHKVLEDLDETTQQNPGGIPASSSPVERRVRTRIRKSAEMRKMSESMSMRGSTMSVTSPTSSRGKRRSPRLRSSSVVEGEENAAEDVDVPDAVEEEEPEEEEEEEEEEEREREPEAEESAVLGADDDDVADAPESEPELPEPKPEAVEEPEEKEAEEIGVQEATKRIGRKRPTRRTAPAPSPELGSDQPPMPVAESPALRKRRRREAVASPAQQQQPVKKVRTGKQPPTPQLPQHSSPAQPSPAQPSPAQSSPRQPSPRPPTRRSQSKVQEKSKPKPKQQAKKPPAKRKPRTNSDDAEGKDSGDKVSGSVPITVQRFSKPHIDPETEADDLDDDEIQFSHRGPGVHILDVLSKLCDEMAENYMGKLRAAEEAEEDAATRREKKVMLRALEAFHRELMTKLLDHTIALDQLHGLRKRVKAAQKEKIAMRDEIMRVRAEREQVALRMDAIRMKHEVESKEALRHISLSSAMHDIDLAVEKAQAAPELSAAEQKKADLANLELLVSRVADQASSKSDGGGTLKQIKEFNAFLERAAAAMEKRR</sequence>
<feature type="compositionally biased region" description="Polar residues" evidence="2">
    <location>
        <begin position="261"/>
        <end position="275"/>
    </location>
</feature>
<evidence type="ECO:0000313" key="4">
    <source>
        <dbReference type="EMBL" id="VBB72079.1"/>
    </source>
</evidence>
<evidence type="ECO:0000256" key="2">
    <source>
        <dbReference type="SAM" id="MobiDB-lite"/>
    </source>
</evidence>
<feature type="compositionally biased region" description="Low complexity" evidence="2">
    <location>
        <begin position="109"/>
        <end position="123"/>
    </location>
</feature>
<evidence type="ECO:0000313" key="5">
    <source>
        <dbReference type="Proteomes" id="UP000280685"/>
    </source>
</evidence>
<feature type="compositionally biased region" description="Acidic residues" evidence="2">
    <location>
        <begin position="138"/>
        <end position="149"/>
    </location>
</feature>
<feature type="compositionally biased region" description="Low complexity" evidence="2">
    <location>
        <begin position="458"/>
        <end position="468"/>
    </location>
</feature>
<feature type="compositionally biased region" description="Basic and acidic residues" evidence="2">
    <location>
        <begin position="542"/>
        <end position="554"/>
    </location>
</feature>
<reference evidence="4" key="1">
    <citation type="submission" date="2018-02" db="EMBL/GenBank/DDBJ databases">
        <authorList>
            <person name="Silar P."/>
        </authorList>
    </citation>
    <scope>NUCLEOTIDE SEQUENCE [LARGE SCALE GENOMIC DNA]</scope>
    <source>
        <strain evidence="4">T</strain>
    </source>
</reference>
<feature type="compositionally biased region" description="Acidic residues" evidence="2">
    <location>
        <begin position="397"/>
        <end position="409"/>
    </location>
</feature>
<keyword evidence="1" id="KW-0175">Coiled coil</keyword>